<dbReference type="EMBL" id="JANBPK010001214">
    <property type="protein sequence ID" value="KAJ2924576.1"/>
    <property type="molecule type" value="Genomic_DNA"/>
</dbReference>
<gene>
    <name evidence="2" type="ORF">H1R20_g12512</name>
</gene>
<feature type="signal peptide" evidence="1">
    <location>
        <begin position="1"/>
        <end position="28"/>
    </location>
</feature>
<evidence type="ECO:0008006" key="4">
    <source>
        <dbReference type="Google" id="ProtNLM"/>
    </source>
</evidence>
<sequence length="178" mass="19659">MHFKLTTAFGAVAVALTTTLVNVTPAVAKPAGTVALENWMLDIIPQIFPNTTTNWQHLFDNDVIVPDVKLTFNARTITGRDSMRALWEQLNQMVVARTRSYVLEPTGVVAFSLDDEGHNGWVIATGATTLTTKQGRCYTGGGASAFVSVVWNETLQTRTITEWKEVNTPPNYPNYPWS</sequence>
<feature type="chain" id="PRO_5040732661" description="SnoaL-like domain-containing protein" evidence="1">
    <location>
        <begin position="29"/>
        <end position="178"/>
    </location>
</feature>
<dbReference type="Proteomes" id="UP001140091">
    <property type="component" value="Unassembled WGS sequence"/>
</dbReference>
<reference evidence="2" key="1">
    <citation type="submission" date="2022-06" db="EMBL/GenBank/DDBJ databases">
        <title>Genome Sequence of Candolleomyces eurysporus.</title>
        <authorList>
            <person name="Buettner E."/>
        </authorList>
    </citation>
    <scope>NUCLEOTIDE SEQUENCE</scope>
    <source>
        <strain evidence="2">VTCC 930004</strain>
    </source>
</reference>
<accession>A0A9W8MBQ0</accession>
<name>A0A9W8MBQ0_9AGAR</name>
<dbReference type="AlphaFoldDB" id="A0A9W8MBQ0"/>
<keyword evidence="1" id="KW-0732">Signal</keyword>
<evidence type="ECO:0000313" key="3">
    <source>
        <dbReference type="Proteomes" id="UP001140091"/>
    </source>
</evidence>
<protein>
    <recommendedName>
        <fullName evidence="4">SnoaL-like domain-containing protein</fullName>
    </recommendedName>
</protein>
<feature type="non-terminal residue" evidence="2">
    <location>
        <position position="1"/>
    </location>
</feature>
<organism evidence="2 3">
    <name type="scientific">Candolleomyces eurysporus</name>
    <dbReference type="NCBI Taxonomy" id="2828524"/>
    <lineage>
        <taxon>Eukaryota</taxon>
        <taxon>Fungi</taxon>
        <taxon>Dikarya</taxon>
        <taxon>Basidiomycota</taxon>
        <taxon>Agaricomycotina</taxon>
        <taxon>Agaricomycetes</taxon>
        <taxon>Agaricomycetidae</taxon>
        <taxon>Agaricales</taxon>
        <taxon>Agaricineae</taxon>
        <taxon>Psathyrellaceae</taxon>
        <taxon>Candolleomyces</taxon>
    </lineage>
</organism>
<evidence type="ECO:0000256" key="1">
    <source>
        <dbReference type="SAM" id="SignalP"/>
    </source>
</evidence>
<keyword evidence="3" id="KW-1185">Reference proteome</keyword>
<comment type="caution">
    <text evidence="2">The sequence shown here is derived from an EMBL/GenBank/DDBJ whole genome shotgun (WGS) entry which is preliminary data.</text>
</comment>
<dbReference type="OrthoDB" id="2891025at2759"/>
<proteinExistence type="predicted"/>
<evidence type="ECO:0000313" key="2">
    <source>
        <dbReference type="EMBL" id="KAJ2924576.1"/>
    </source>
</evidence>